<comment type="similarity">
    <text evidence="1 9">Belongs to the glycosyl hydrolase 28 family.</text>
</comment>
<evidence type="ECO:0000313" key="10">
    <source>
        <dbReference type="EMBL" id="MDT0684741.1"/>
    </source>
</evidence>
<dbReference type="InterPro" id="IPR012334">
    <property type="entry name" value="Pectin_lyas_fold"/>
</dbReference>
<dbReference type="PANTHER" id="PTHR31736:SF9">
    <property type="entry name" value="ENDO-XYLOGALACTURONAN HYDROLASE A-RELATED"/>
    <property type="match status" value="1"/>
</dbReference>
<dbReference type="InterPro" id="IPR011050">
    <property type="entry name" value="Pectin_lyase_fold/virulence"/>
</dbReference>
<dbReference type="SUPFAM" id="SSF51126">
    <property type="entry name" value="Pectin lyase-like"/>
    <property type="match status" value="1"/>
</dbReference>
<keyword evidence="5" id="KW-0119">Carbohydrate metabolism</keyword>
<dbReference type="GO" id="GO:0016787">
    <property type="term" value="F:hydrolase activity"/>
    <property type="evidence" value="ECO:0007669"/>
    <property type="project" value="UniProtKB-KW"/>
</dbReference>
<proteinExistence type="inferred from homology"/>
<keyword evidence="6 9" id="KW-0326">Glycosidase</keyword>
<dbReference type="Gene3D" id="2.160.20.10">
    <property type="entry name" value="Single-stranded right-handed beta-helix, Pectin lyase-like"/>
    <property type="match status" value="1"/>
</dbReference>
<protein>
    <submittedName>
        <fullName evidence="10">Glycosyl hydrolase family 28 protein</fullName>
    </submittedName>
</protein>
<dbReference type="Proteomes" id="UP001253848">
    <property type="component" value="Unassembled WGS sequence"/>
</dbReference>
<comment type="caution">
    <text evidence="10">The sequence shown here is derived from an EMBL/GenBank/DDBJ whole genome shotgun (WGS) entry which is preliminary data.</text>
</comment>
<evidence type="ECO:0000256" key="3">
    <source>
        <dbReference type="ARBA" id="ARBA00022801"/>
    </source>
</evidence>
<organism evidence="10 11">
    <name type="scientific">Autumnicola psychrophila</name>
    <dbReference type="NCBI Taxonomy" id="3075592"/>
    <lineage>
        <taxon>Bacteria</taxon>
        <taxon>Pseudomonadati</taxon>
        <taxon>Bacteroidota</taxon>
        <taxon>Flavobacteriia</taxon>
        <taxon>Flavobacteriales</taxon>
        <taxon>Flavobacteriaceae</taxon>
        <taxon>Autumnicola</taxon>
    </lineage>
</organism>
<name>A0ABU3DM36_9FLAO</name>
<evidence type="ECO:0000256" key="4">
    <source>
        <dbReference type="ARBA" id="ARBA00023180"/>
    </source>
</evidence>
<evidence type="ECO:0000256" key="8">
    <source>
        <dbReference type="ARBA" id="ARBA00037278"/>
    </source>
</evidence>
<keyword evidence="4" id="KW-0325">Glycoprotein</keyword>
<gene>
    <name evidence="10" type="ORF">RM541_00060</name>
</gene>
<accession>A0ABU3DM36</accession>
<comment type="function">
    <text evidence="8">Pectinolytic enzyme involved in the degradation of xylogalacturonan (xga), a galacturonan backbone heavily substituted with xylose, and which is one important component of the hairy regions of pectin. Activity requires a galacturonic acid backbone substituted with xylose.</text>
</comment>
<evidence type="ECO:0000256" key="2">
    <source>
        <dbReference type="ARBA" id="ARBA00022737"/>
    </source>
</evidence>
<evidence type="ECO:0000256" key="5">
    <source>
        <dbReference type="ARBA" id="ARBA00023277"/>
    </source>
</evidence>
<evidence type="ECO:0000313" key="11">
    <source>
        <dbReference type="Proteomes" id="UP001253848"/>
    </source>
</evidence>
<sequence>MNRFTTYSLSVIILLFTVSVWSQDLVIYDVPGGYKYSAQNDDFTVQVREDGGEWQDLFEYEVEVDLDSKSKASMVYFDFEGRVEVKVRKNNGLIHEAKIRPISRGIQSEAEGQIITFSLENPTKISLEINGDKLHNLHLFANSIETNKPNPEDPDVIYFGPGVHQPQDQPGDVYNIPSGKTVYVDGGAIVKAKFLIDKAEDVKIMGRGIIMQPERGVEIRHSNNVTVDGLIFINPRHYTIYGGESDDLTISNIKSFSSNGWSDGIDLMSCSDVTIDDVFMRNSDDCIAIYAHRWEFYGSARNYEIKNSMLWADIAHPTNIGLHGNAEKQGDTIENISFKNIDVLEQDEDDRNYQGVMAITGSDKNLIRNITYEDIRIDNIQEGQIFNFRVLFNKKYSHAPGRDIENIRLKNITYTGPSPNPSLIEGFSDEYQVENVSIENLSINGDMILNAEDGDIHIGKYTENIKFQKK</sequence>
<evidence type="ECO:0000256" key="6">
    <source>
        <dbReference type="ARBA" id="ARBA00023295"/>
    </source>
</evidence>
<dbReference type="RefSeq" id="WP_311498220.1">
    <property type="nucleotide sequence ID" value="NZ_JAVRHN010000001.1"/>
</dbReference>
<evidence type="ECO:0000256" key="9">
    <source>
        <dbReference type="RuleBase" id="RU361169"/>
    </source>
</evidence>
<dbReference type="PANTHER" id="PTHR31736">
    <property type="match status" value="1"/>
</dbReference>
<dbReference type="Pfam" id="PF00295">
    <property type="entry name" value="Glyco_hydro_28"/>
    <property type="match status" value="1"/>
</dbReference>
<keyword evidence="11" id="KW-1185">Reference proteome</keyword>
<keyword evidence="2" id="KW-0677">Repeat</keyword>
<reference evidence="10 11" key="1">
    <citation type="submission" date="2023-09" db="EMBL/GenBank/DDBJ databases">
        <authorList>
            <person name="Rey-Velasco X."/>
        </authorList>
    </citation>
    <scope>NUCLEOTIDE SEQUENCE [LARGE SCALE GENOMIC DNA]</scope>
    <source>
        <strain evidence="10 11">F225</strain>
    </source>
</reference>
<keyword evidence="3 9" id="KW-0378">Hydrolase</keyword>
<keyword evidence="7" id="KW-0624">Polysaccharide degradation</keyword>
<evidence type="ECO:0000256" key="7">
    <source>
        <dbReference type="ARBA" id="ARBA00023326"/>
    </source>
</evidence>
<dbReference type="InterPro" id="IPR000743">
    <property type="entry name" value="Glyco_hydro_28"/>
</dbReference>
<dbReference type="EMBL" id="JAVRHN010000001">
    <property type="protein sequence ID" value="MDT0684741.1"/>
    <property type="molecule type" value="Genomic_DNA"/>
</dbReference>
<evidence type="ECO:0000256" key="1">
    <source>
        <dbReference type="ARBA" id="ARBA00008834"/>
    </source>
</evidence>